<dbReference type="SUPFAM" id="SSF144232">
    <property type="entry name" value="HIT/MYND zinc finger-like"/>
    <property type="match status" value="1"/>
</dbReference>
<dbReference type="EMBL" id="JAWWNJ010000034">
    <property type="protein sequence ID" value="KAK7024746.1"/>
    <property type="molecule type" value="Genomic_DNA"/>
</dbReference>
<comment type="caution">
    <text evidence="6">The sequence shown here is derived from an EMBL/GenBank/DDBJ whole genome shotgun (WGS) entry which is preliminary data.</text>
</comment>
<dbReference type="Proteomes" id="UP001362999">
    <property type="component" value="Unassembled WGS sequence"/>
</dbReference>
<proteinExistence type="predicted"/>
<evidence type="ECO:0000256" key="2">
    <source>
        <dbReference type="ARBA" id="ARBA00022771"/>
    </source>
</evidence>
<keyword evidence="7" id="KW-1185">Reference proteome</keyword>
<dbReference type="InterPro" id="IPR002893">
    <property type="entry name" value="Znf_MYND"/>
</dbReference>
<gene>
    <name evidence="6" type="ORF">R3P38DRAFT_2951012</name>
</gene>
<evidence type="ECO:0000256" key="4">
    <source>
        <dbReference type="PROSITE-ProRule" id="PRU00134"/>
    </source>
</evidence>
<dbReference type="Pfam" id="PF01753">
    <property type="entry name" value="zf-MYND"/>
    <property type="match status" value="1"/>
</dbReference>
<evidence type="ECO:0000313" key="7">
    <source>
        <dbReference type="Proteomes" id="UP001362999"/>
    </source>
</evidence>
<evidence type="ECO:0000256" key="1">
    <source>
        <dbReference type="ARBA" id="ARBA00022723"/>
    </source>
</evidence>
<protein>
    <recommendedName>
        <fullName evidence="5">MYND-type domain-containing protein</fullName>
    </recommendedName>
</protein>
<dbReference type="GO" id="GO:0008270">
    <property type="term" value="F:zinc ion binding"/>
    <property type="evidence" value="ECO:0007669"/>
    <property type="project" value="UniProtKB-KW"/>
</dbReference>
<evidence type="ECO:0000313" key="6">
    <source>
        <dbReference type="EMBL" id="KAK7024746.1"/>
    </source>
</evidence>
<name>A0AAW0BFP2_9AGAR</name>
<dbReference type="AlphaFoldDB" id="A0AAW0BFP2"/>
<dbReference type="Gene3D" id="6.10.140.2220">
    <property type="match status" value="1"/>
</dbReference>
<organism evidence="6 7">
    <name type="scientific">Favolaschia claudopus</name>
    <dbReference type="NCBI Taxonomy" id="2862362"/>
    <lineage>
        <taxon>Eukaryota</taxon>
        <taxon>Fungi</taxon>
        <taxon>Dikarya</taxon>
        <taxon>Basidiomycota</taxon>
        <taxon>Agaricomycotina</taxon>
        <taxon>Agaricomycetes</taxon>
        <taxon>Agaricomycetidae</taxon>
        <taxon>Agaricales</taxon>
        <taxon>Marasmiineae</taxon>
        <taxon>Mycenaceae</taxon>
        <taxon>Favolaschia</taxon>
    </lineage>
</organism>
<evidence type="ECO:0000259" key="5">
    <source>
        <dbReference type="PROSITE" id="PS50865"/>
    </source>
</evidence>
<keyword evidence="2 4" id="KW-0863">Zinc-finger</keyword>
<reference evidence="6 7" key="1">
    <citation type="journal article" date="2024" name="J Genomics">
        <title>Draft genome sequencing and assembly of Favolaschia claudopus CIRM-BRFM 2984 isolated from oak limbs.</title>
        <authorList>
            <person name="Navarro D."/>
            <person name="Drula E."/>
            <person name="Chaduli D."/>
            <person name="Cazenave R."/>
            <person name="Ahrendt S."/>
            <person name="Wang J."/>
            <person name="Lipzen A."/>
            <person name="Daum C."/>
            <person name="Barry K."/>
            <person name="Grigoriev I.V."/>
            <person name="Favel A."/>
            <person name="Rosso M.N."/>
            <person name="Martin F."/>
        </authorList>
    </citation>
    <scope>NUCLEOTIDE SEQUENCE [LARGE SCALE GENOMIC DNA]</scope>
    <source>
        <strain evidence="6 7">CIRM-BRFM 2984</strain>
    </source>
</reference>
<evidence type="ECO:0000256" key="3">
    <source>
        <dbReference type="ARBA" id="ARBA00022833"/>
    </source>
</evidence>
<sequence>MHQVFQFENIRRLPTEIIPLARRALEGSVDDLEELQDHIWDLCEKQMPIPNHVIFFLPAFYNIIDTDDLPTPENYYGLGLPRQVTIWAISDARVAQMRAAVRGIVVFIRYQLLPPDAIPELWRRLWPCIMFQNARSESDDIEDVDGEDDYMFQSHLWIIGGILSSQTAAEADSATRRVKETPGVRRVLAQIWTRVARDQSSRRICSGYLGYILGQFLDFETPSSLAEILDGVGGTELELGILIVDHISGITDDLQDEEPTIPQHMGVWRVLDVLQTRMKEGRSDAIPHGALRAVIRLASALQPWIHNHSESPDLPSQFMDTCLTFIYDNLISQPGIEGVNDALAAGLLPLIVQQSAPIDDPQHELIWTDSILESCDNILRSALPGYLCHYSVLNRIKKSLSRMEATGPVYHPHSPILARWRDFMHLVNERLTLKAAFDMTYIPTKFCDNLRCHTVANKITLRCCSRCLSVSYCSKQCQETDWKAHHRGLCEEAIPDVLSARTLGFLRFLVHYDYGQNKSTVYGLRLASRLTGSGGSCYIKFDYTSGKVRLTFESTDKWPPIDLSPKSYEVRYRWKEIVSRAEDAAGELNIDVVQCPDGMGNNYRIIPMRCSFPAYHARIAELEKQRDGGQILTEEAHTRISELVRGLGNIITEIHW</sequence>
<dbReference type="PROSITE" id="PS50865">
    <property type="entry name" value="ZF_MYND_2"/>
    <property type="match status" value="1"/>
</dbReference>
<feature type="domain" description="MYND-type" evidence="5">
    <location>
        <begin position="449"/>
        <end position="490"/>
    </location>
</feature>
<keyword evidence="3" id="KW-0862">Zinc</keyword>
<accession>A0AAW0BFP2</accession>
<keyword evidence="1" id="KW-0479">Metal-binding</keyword>